<comment type="caution">
    <text evidence="1">The sequence shown here is derived from an EMBL/GenBank/DDBJ whole genome shotgun (WGS) entry which is preliminary data.</text>
</comment>
<reference evidence="1 2" key="1">
    <citation type="submission" date="2018-03" db="EMBL/GenBank/DDBJ databases">
        <title>Genomic Encyclopedia of Archaeal and Bacterial Type Strains, Phase II (KMG-II): from individual species to whole genera.</title>
        <authorList>
            <person name="Goeker M."/>
        </authorList>
    </citation>
    <scope>NUCLEOTIDE SEQUENCE [LARGE SCALE GENOMIC DNA]</scope>
    <source>
        <strain evidence="1 2">DSM 100346</strain>
    </source>
</reference>
<accession>A0A316AKA3</accession>
<gene>
    <name evidence="1" type="ORF">CLV98_107152</name>
</gene>
<protein>
    <submittedName>
        <fullName evidence="1">Uncharacterized protein</fullName>
    </submittedName>
</protein>
<proteinExistence type="predicted"/>
<dbReference type="AlphaFoldDB" id="A0A316AKA3"/>
<evidence type="ECO:0000313" key="1">
    <source>
        <dbReference type="EMBL" id="PWJ57444.1"/>
    </source>
</evidence>
<dbReference type="OrthoDB" id="963786at2"/>
<dbReference type="Proteomes" id="UP000245880">
    <property type="component" value="Unassembled WGS sequence"/>
</dbReference>
<name>A0A316AKA3_9BACT</name>
<dbReference type="RefSeq" id="WP_109675182.1">
    <property type="nucleotide sequence ID" value="NZ_QGDT01000007.1"/>
</dbReference>
<keyword evidence="2" id="KW-1185">Reference proteome</keyword>
<organism evidence="1 2">
    <name type="scientific">Dyadobacter jejuensis</name>
    <dbReference type="NCBI Taxonomy" id="1082580"/>
    <lineage>
        <taxon>Bacteria</taxon>
        <taxon>Pseudomonadati</taxon>
        <taxon>Bacteroidota</taxon>
        <taxon>Cytophagia</taxon>
        <taxon>Cytophagales</taxon>
        <taxon>Spirosomataceae</taxon>
        <taxon>Dyadobacter</taxon>
    </lineage>
</organism>
<sequence length="120" mass="14491">MDKMGDHSGKKMFSVQVHIMHSLIQMVSQKFKYAHWMNERDFVEANSHYFQKMTETVERHYHLHCSMQHSWLASRLYLASVPESPEPDVVQEEPQPPEGEDTFWQDYERIYRLDPDRYDI</sequence>
<evidence type="ECO:0000313" key="2">
    <source>
        <dbReference type="Proteomes" id="UP000245880"/>
    </source>
</evidence>
<dbReference type="EMBL" id="QGDT01000007">
    <property type="protein sequence ID" value="PWJ57444.1"/>
    <property type="molecule type" value="Genomic_DNA"/>
</dbReference>